<dbReference type="GeneID" id="108085893"/>
<sequence>MSRQRQRLKKKKGTFAATPSPRVRGAATTQKSGDLTSSSPELCNNCAWGHSSLGRKFASQVTGDVTLRADRMDNSADRTAAEQSGRRLGCRSCGLLNLIPQHDGATFDEATTSVRCPGKVVMDATHTPLVCLPWQTHTEEMISRRDKLLQQPWEQLRYAQHREKVMSARPAIDTHTPRAHEHVQRKWKKQQVERERQQQIERENLRLLQKLGDIMRTKRINNLWLEPRPNFLNREKLFPTRPYSSLPEIVTIYGKQPPGPLIYGMLPKPNVVGRCPTCSGNPERTEVAIPEQRTPWAPERKSWNRKTQEVAKQQRCYHCGSVKTSERKFFEEFSYSYSYDE</sequence>
<name>A0ABM4GIQ0_DROKI</name>
<reference evidence="4" key="1">
    <citation type="submission" date="2025-08" db="UniProtKB">
        <authorList>
            <consortium name="RefSeq"/>
        </authorList>
    </citation>
    <scope>IDENTIFICATION</scope>
    <source>
        <strain evidence="4">14028-0561.14</strain>
        <tissue evidence="4">Whole fly</tissue>
    </source>
</reference>
<dbReference type="Pfam" id="PF13879">
    <property type="entry name" value="Hmw_CFAP97"/>
    <property type="match status" value="1"/>
</dbReference>
<accession>A0ABM4GIQ0</accession>
<evidence type="ECO:0000313" key="4">
    <source>
        <dbReference type="RefSeq" id="XP_070142588.1"/>
    </source>
</evidence>
<proteinExistence type="inferred from homology"/>
<dbReference type="RefSeq" id="XP_070142588.1">
    <property type="nucleotide sequence ID" value="XM_070286487.1"/>
</dbReference>
<protein>
    <submittedName>
        <fullName evidence="4">Uncharacterized protein</fullName>
    </submittedName>
</protein>
<keyword evidence="3" id="KW-1185">Reference proteome</keyword>
<dbReference type="InterPro" id="IPR038792">
    <property type="entry name" value="CFAP97D1/2"/>
</dbReference>
<dbReference type="Proteomes" id="UP001652661">
    <property type="component" value="Chromosome 3R"/>
</dbReference>
<comment type="similarity">
    <text evidence="1">Belongs to the CFAP97 family.</text>
</comment>
<feature type="compositionally biased region" description="Basic residues" evidence="2">
    <location>
        <begin position="1"/>
        <end position="13"/>
    </location>
</feature>
<dbReference type="PANTHER" id="PTHR33768">
    <property type="entry name" value="MIP11318P"/>
    <property type="match status" value="1"/>
</dbReference>
<dbReference type="PANTHER" id="PTHR33768:SF3">
    <property type="entry name" value="MIP11318P"/>
    <property type="match status" value="1"/>
</dbReference>
<feature type="region of interest" description="Disordered" evidence="2">
    <location>
        <begin position="1"/>
        <end position="38"/>
    </location>
</feature>
<organism evidence="3 4">
    <name type="scientific">Drosophila kikkawai</name>
    <name type="common">Fruit fly</name>
    <dbReference type="NCBI Taxonomy" id="30033"/>
    <lineage>
        <taxon>Eukaryota</taxon>
        <taxon>Metazoa</taxon>
        <taxon>Ecdysozoa</taxon>
        <taxon>Arthropoda</taxon>
        <taxon>Hexapoda</taxon>
        <taxon>Insecta</taxon>
        <taxon>Pterygota</taxon>
        <taxon>Neoptera</taxon>
        <taxon>Endopterygota</taxon>
        <taxon>Diptera</taxon>
        <taxon>Brachycera</taxon>
        <taxon>Muscomorpha</taxon>
        <taxon>Ephydroidea</taxon>
        <taxon>Drosophilidae</taxon>
        <taxon>Drosophila</taxon>
        <taxon>Sophophora</taxon>
    </lineage>
</organism>
<evidence type="ECO:0000256" key="1">
    <source>
        <dbReference type="ARBA" id="ARBA00008315"/>
    </source>
</evidence>
<evidence type="ECO:0000313" key="3">
    <source>
        <dbReference type="Proteomes" id="UP001652661"/>
    </source>
</evidence>
<dbReference type="InterPro" id="IPR029488">
    <property type="entry name" value="Hmw/CFAP97"/>
</dbReference>
<evidence type="ECO:0000256" key="2">
    <source>
        <dbReference type="SAM" id="MobiDB-lite"/>
    </source>
</evidence>
<feature type="compositionally biased region" description="Polar residues" evidence="2">
    <location>
        <begin position="27"/>
        <end position="38"/>
    </location>
</feature>
<gene>
    <name evidence="4" type="primary">LOC108085893</name>
</gene>